<evidence type="ECO:0000313" key="3">
    <source>
        <dbReference type="Proteomes" id="UP000325054"/>
    </source>
</evidence>
<dbReference type="EMBL" id="VTEW01000028">
    <property type="protein sequence ID" value="TYS72020.1"/>
    <property type="molecule type" value="Genomic_DNA"/>
</dbReference>
<protein>
    <submittedName>
        <fullName evidence="2">Uncharacterized protein</fullName>
    </submittedName>
</protein>
<organism evidence="2 3">
    <name type="scientific">Rossellomorea aquimaris</name>
    <dbReference type="NCBI Taxonomy" id="189382"/>
    <lineage>
        <taxon>Bacteria</taxon>
        <taxon>Bacillati</taxon>
        <taxon>Bacillota</taxon>
        <taxon>Bacilli</taxon>
        <taxon>Bacillales</taxon>
        <taxon>Bacillaceae</taxon>
        <taxon>Rossellomorea</taxon>
    </lineage>
</organism>
<evidence type="ECO:0000256" key="1">
    <source>
        <dbReference type="SAM" id="SignalP"/>
    </source>
</evidence>
<proteinExistence type="predicted"/>
<sequence length="170" mass="19569">MKTFHFWSLIVVLLMTLTGCQQSSAISDDLNSKNDMEGFVDPEPSEWVEYTNPVREYMYHRTQAVINNDINILWERYPELKENSNSEKGVNVEKSEVDSLNQGFDLVDANYNIESYEQIKVKAINTEEATVLVHGSIVYLRDDFEESGGEYLMKVSLKQNGDFTLKESVH</sequence>
<feature type="chain" id="PRO_5039631986" evidence="1">
    <location>
        <begin position="24"/>
        <end position="170"/>
    </location>
</feature>
<dbReference type="PROSITE" id="PS51257">
    <property type="entry name" value="PROKAR_LIPOPROTEIN"/>
    <property type="match status" value="1"/>
</dbReference>
<dbReference type="RefSeq" id="WP_148993073.1">
    <property type="nucleotide sequence ID" value="NZ_VTEW01000028.1"/>
</dbReference>
<comment type="caution">
    <text evidence="2">The sequence shown here is derived from an EMBL/GenBank/DDBJ whole genome shotgun (WGS) entry which is preliminary data.</text>
</comment>
<accession>A0A5D4T8L5</accession>
<keyword evidence="1" id="KW-0732">Signal</keyword>
<feature type="signal peptide" evidence="1">
    <location>
        <begin position="1"/>
        <end position="23"/>
    </location>
</feature>
<dbReference type="OrthoDB" id="2849149at2"/>
<dbReference type="Proteomes" id="UP000325054">
    <property type="component" value="Unassembled WGS sequence"/>
</dbReference>
<dbReference type="AlphaFoldDB" id="A0A5D4T8L5"/>
<reference evidence="2 3" key="1">
    <citation type="submission" date="2019-08" db="EMBL/GenBank/DDBJ databases">
        <title>Bacillus genomes from the desert of Cuatro Cienegas, Coahuila.</title>
        <authorList>
            <person name="Olmedo-Alvarez G."/>
        </authorList>
    </citation>
    <scope>NUCLEOTIDE SEQUENCE [LARGE SCALE GENOMIC DNA]</scope>
    <source>
        <strain evidence="2 3">CH451a_14T</strain>
    </source>
</reference>
<evidence type="ECO:0000313" key="2">
    <source>
        <dbReference type="EMBL" id="TYS72020.1"/>
    </source>
</evidence>
<gene>
    <name evidence="2" type="ORF">FZC80_21350</name>
</gene>
<name>A0A5D4T8L5_9BACI</name>